<evidence type="ECO:0000256" key="3">
    <source>
        <dbReference type="ARBA" id="ARBA00022643"/>
    </source>
</evidence>
<evidence type="ECO:0000313" key="10">
    <source>
        <dbReference type="EMBL" id="KPQ27909.1"/>
    </source>
</evidence>
<comment type="cofactor">
    <cofactor evidence="8">
        <name>FMN</name>
        <dbReference type="ChEBI" id="CHEBI:58210"/>
    </cofactor>
    <text evidence="8">Binds 1 FMN per subunit.</text>
</comment>
<evidence type="ECO:0000256" key="2">
    <source>
        <dbReference type="ARBA" id="ARBA00022630"/>
    </source>
</evidence>
<evidence type="ECO:0000256" key="6">
    <source>
        <dbReference type="ARBA" id="ARBA00023027"/>
    </source>
</evidence>
<organism evidence="10 11">
    <name type="scientific">Marinobacter excellens HL-55</name>
    <dbReference type="NCBI Taxonomy" id="1305731"/>
    <lineage>
        <taxon>Bacteria</taxon>
        <taxon>Pseudomonadati</taxon>
        <taxon>Pseudomonadota</taxon>
        <taxon>Gammaproteobacteria</taxon>
        <taxon>Pseudomonadales</taxon>
        <taxon>Marinobacteraceae</taxon>
        <taxon>Marinobacter</taxon>
    </lineage>
</organism>
<feature type="binding site" description="in other chain" evidence="8">
    <location>
        <begin position="131"/>
        <end position="133"/>
    </location>
    <ligand>
        <name>FMN</name>
        <dbReference type="ChEBI" id="CHEBI:58210"/>
        <note>ligand shared between dimeric partners</note>
    </ligand>
</feature>
<dbReference type="PANTHER" id="PTHR43821:SF1">
    <property type="entry name" value="NAD(P)H NITROREDUCTASE YDJA-RELATED"/>
    <property type="match status" value="1"/>
</dbReference>
<evidence type="ECO:0000256" key="4">
    <source>
        <dbReference type="ARBA" id="ARBA00022857"/>
    </source>
</evidence>
<evidence type="ECO:0000256" key="7">
    <source>
        <dbReference type="PIRNR" id="PIRNR000232"/>
    </source>
</evidence>
<sequence>MTSVTRFLLDKSSEPRLQAPAPARDVVETAFQCAARAPDHALLRPWRYLVIEGDARLALGELFAQTCPEGATDQEIEKARKSPLRAPMVIVGIASPRTHPKVPDIEQVMSAAAGMSFLSLALSDAGYGAIWRTGGVAYHPRVHEGLGLKDGESVIGFLYTGTVATEKPGVPRPATDQFVRTWSGPGQSETW</sequence>
<keyword evidence="6 7" id="KW-0520">NAD</keyword>
<feature type="binding site" evidence="8">
    <location>
        <position position="36"/>
    </location>
    <ligand>
        <name>FMN</name>
        <dbReference type="ChEBI" id="CHEBI:58210"/>
        <note>ligand shared between dimeric partners</note>
    </ligand>
</feature>
<keyword evidence="2 7" id="KW-0285">Flavoprotein</keyword>
<comment type="similarity">
    <text evidence="1 7">Belongs to the nitroreductase family.</text>
</comment>
<dbReference type="EC" id="1.-.-.-" evidence="7"/>
<keyword evidence="5 7" id="KW-0560">Oxidoreductase</keyword>
<dbReference type="Proteomes" id="UP000050416">
    <property type="component" value="Unassembled WGS sequence"/>
</dbReference>
<keyword evidence="4 7" id="KW-0521">NADP</keyword>
<dbReference type="InterPro" id="IPR052530">
    <property type="entry name" value="NAD(P)H_nitroreductase"/>
</dbReference>
<evidence type="ECO:0000313" key="11">
    <source>
        <dbReference type="Proteomes" id="UP000050416"/>
    </source>
</evidence>
<dbReference type="OrthoDB" id="9804207at2"/>
<dbReference type="InterPro" id="IPR029479">
    <property type="entry name" value="Nitroreductase"/>
</dbReference>
<dbReference type="GO" id="GO:0016491">
    <property type="term" value="F:oxidoreductase activity"/>
    <property type="evidence" value="ECO:0007669"/>
    <property type="project" value="UniProtKB-UniRule"/>
</dbReference>
<protein>
    <recommendedName>
        <fullName evidence="7">Putative NAD(P)H nitroreductase</fullName>
        <ecNumber evidence="7">1.-.-.-</ecNumber>
    </recommendedName>
</protein>
<comment type="caution">
    <text evidence="10">The sequence shown here is derived from an EMBL/GenBank/DDBJ whole genome shotgun (WGS) entry which is preliminary data.</text>
</comment>
<dbReference type="EMBL" id="LJZQ01000021">
    <property type="protein sequence ID" value="KPQ27909.1"/>
    <property type="molecule type" value="Genomic_DNA"/>
</dbReference>
<dbReference type="SUPFAM" id="SSF55469">
    <property type="entry name" value="FMN-dependent nitroreductase-like"/>
    <property type="match status" value="1"/>
</dbReference>
<gene>
    <name evidence="10" type="ORF">HLUCCX14_12820</name>
</gene>
<reference evidence="10 11" key="1">
    <citation type="submission" date="2015-09" db="EMBL/GenBank/DDBJ databases">
        <title>Identification and resolution of microdiversity through metagenomic sequencing of parallel consortia.</title>
        <authorList>
            <person name="Nelson W.C."/>
            <person name="Romine M.F."/>
            <person name="Lindemann S.R."/>
        </authorList>
    </citation>
    <scope>NUCLEOTIDE SEQUENCE [LARGE SCALE GENOMIC DNA]</scope>
    <source>
        <strain evidence="10">HL-55</strain>
    </source>
</reference>
<evidence type="ECO:0000256" key="1">
    <source>
        <dbReference type="ARBA" id="ARBA00007118"/>
    </source>
</evidence>
<dbReference type="CDD" id="cd02135">
    <property type="entry name" value="YdjA-like"/>
    <property type="match status" value="1"/>
</dbReference>
<dbReference type="PIRSF" id="PIRSF000232">
    <property type="entry name" value="YdjA"/>
    <property type="match status" value="1"/>
</dbReference>
<dbReference type="STRING" id="1305731.GCA_000934705_01004"/>
<dbReference type="AlphaFoldDB" id="A0A0P7Z0L5"/>
<proteinExistence type="inferred from homology"/>
<evidence type="ECO:0000256" key="5">
    <source>
        <dbReference type="ARBA" id="ARBA00023002"/>
    </source>
</evidence>
<dbReference type="InterPro" id="IPR026021">
    <property type="entry name" value="YdjA-like"/>
</dbReference>
<evidence type="ECO:0000256" key="8">
    <source>
        <dbReference type="PIRSR" id="PIRSR000232-1"/>
    </source>
</evidence>
<dbReference type="Pfam" id="PF00881">
    <property type="entry name" value="Nitroreductase"/>
    <property type="match status" value="1"/>
</dbReference>
<feature type="domain" description="Nitroreductase" evidence="9">
    <location>
        <begin position="20"/>
        <end position="161"/>
    </location>
</feature>
<accession>A0A0P7Z0L5</accession>
<dbReference type="PANTHER" id="PTHR43821">
    <property type="entry name" value="NAD(P)H NITROREDUCTASE YDJA-RELATED"/>
    <property type="match status" value="1"/>
</dbReference>
<feature type="binding site" evidence="8">
    <location>
        <position position="40"/>
    </location>
    <ligand>
        <name>FMN</name>
        <dbReference type="ChEBI" id="CHEBI:58210"/>
        <note>ligand shared between dimeric partners</note>
    </ligand>
</feature>
<name>A0A0P7Z0L5_9GAMM</name>
<dbReference type="Gene3D" id="3.40.109.10">
    <property type="entry name" value="NADH Oxidase"/>
    <property type="match status" value="1"/>
</dbReference>
<keyword evidence="3 7" id="KW-0288">FMN</keyword>
<dbReference type="InterPro" id="IPR000415">
    <property type="entry name" value="Nitroreductase-like"/>
</dbReference>
<evidence type="ECO:0000259" key="9">
    <source>
        <dbReference type="Pfam" id="PF00881"/>
    </source>
</evidence>
<dbReference type="PATRIC" id="fig|1305731.5.peg.1041"/>